<reference evidence="2" key="1">
    <citation type="submission" date="2021-03" db="EMBL/GenBank/DDBJ databases">
        <title>Actinotalea soli sp. nov., isolated from soil.</title>
        <authorList>
            <person name="Ping W."/>
            <person name="Zhang J."/>
        </authorList>
    </citation>
    <scope>NUCLEOTIDE SEQUENCE</scope>
    <source>
        <strain evidence="2">BY-33</strain>
    </source>
</reference>
<keyword evidence="1" id="KW-0472">Membrane</keyword>
<keyword evidence="1" id="KW-1133">Transmembrane helix</keyword>
<feature type="transmembrane region" description="Helical" evidence="1">
    <location>
        <begin position="144"/>
        <end position="165"/>
    </location>
</feature>
<dbReference type="PANTHER" id="PTHR41771:SF1">
    <property type="entry name" value="MEMBRANE PROTEIN"/>
    <property type="match status" value="1"/>
</dbReference>
<evidence type="ECO:0000313" key="3">
    <source>
        <dbReference type="Proteomes" id="UP000664209"/>
    </source>
</evidence>
<comment type="caution">
    <text evidence="2">The sequence shown here is derived from an EMBL/GenBank/DDBJ whole genome shotgun (WGS) entry which is preliminary data.</text>
</comment>
<dbReference type="InterPro" id="IPR012507">
    <property type="entry name" value="YibE_F"/>
</dbReference>
<sequence length="416" mass="43085">MILDVHLPPADRSRRTSVVLAAILVPLAVATVVGLGLLWPSGSAPQTGVVAVDTEYPTARVQQAEDTACAGENEDRLPDGSIPREVTCTLVTAVVTSSEAEGEVVEVWSPATVRADEVPAGTTVVLARYLETATEPEVWAWHDYARTLPLTTLAGAFAIVVVLVAGMRGFRALVGLAIAFGLIATFMLPALLEGGDPLVVGLVGSSAIMFVVLYLAHGFSRRTTTALLGTMAGLAVTALLGAVAARAAHLTGISTEESYRLAMLTGQLDGTALRGLFLCGVVLAGLGVLNDVTITQASAVWELRAADPTSSRRELFAGGMRIGRDHIASTVYTIAFAYAGAALPILLLLQVYQMPLAQTLGSGEFAEEIARTLVGSIGLVLAIPLTTAIAALVVTTQAALAPGEQGGHRHVAPAPQ</sequence>
<dbReference type="AlphaFoldDB" id="A0A939RT85"/>
<keyword evidence="1" id="KW-0812">Transmembrane</keyword>
<evidence type="ECO:0000313" key="2">
    <source>
        <dbReference type="EMBL" id="MBO1750684.1"/>
    </source>
</evidence>
<dbReference type="EMBL" id="JAGEMK010000001">
    <property type="protein sequence ID" value="MBO1750684.1"/>
    <property type="molecule type" value="Genomic_DNA"/>
</dbReference>
<dbReference type="Pfam" id="PF07907">
    <property type="entry name" value="YibE_F"/>
    <property type="match status" value="1"/>
</dbReference>
<proteinExistence type="predicted"/>
<accession>A0A939RT85</accession>
<gene>
    <name evidence="2" type="ORF">J4G33_02590</name>
</gene>
<organism evidence="2 3">
    <name type="scientific">Actinotalea soli</name>
    <dbReference type="NCBI Taxonomy" id="2819234"/>
    <lineage>
        <taxon>Bacteria</taxon>
        <taxon>Bacillati</taxon>
        <taxon>Actinomycetota</taxon>
        <taxon>Actinomycetes</taxon>
        <taxon>Micrococcales</taxon>
        <taxon>Cellulomonadaceae</taxon>
        <taxon>Actinotalea</taxon>
    </lineage>
</organism>
<feature type="transmembrane region" description="Helical" evidence="1">
    <location>
        <begin position="330"/>
        <end position="352"/>
    </location>
</feature>
<evidence type="ECO:0000256" key="1">
    <source>
        <dbReference type="SAM" id="Phobius"/>
    </source>
</evidence>
<feature type="transmembrane region" description="Helical" evidence="1">
    <location>
        <begin position="271"/>
        <end position="289"/>
    </location>
</feature>
<dbReference type="Proteomes" id="UP000664209">
    <property type="component" value="Unassembled WGS sequence"/>
</dbReference>
<dbReference type="PANTHER" id="PTHR41771">
    <property type="entry name" value="MEMBRANE PROTEIN-RELATED"/>
    <property type="match status" value="1"/>
</dbReference>
<keyword evidence="3" id="KW-1185">Reference proteome</keyword>
<name>A0A939RT85_9CELL</name>
<feature type="transmembrane region" description="Helical" evidence="1">
    <location>
        <begin position="198"/>
        <end position="216"/>
    </location>
</feature>
<feature type="transmembrane region" description="Helical" evidence="1">
    <location>
        <begin position="372"/>
        <end position="394"/>
    </location>
</feature>
<feature type="transmembrane region" description="Helical" evidence="1">
    <location>
        <begin position="172"/>
        <end position="192"/>
    </location>
</feature>
<feature type="transmembrane region" description="Helical" evidence="1">
    <location>
        <begin position="18"/>
        <end position="39"/>
    </location>
</feature>
<feature type="transmembrane region" description="Helical" evidence="1">
    <location>
        <begin position="228"/>
        <end position="251"/>
    </location>
</feature>
<protein>
    <submittedName>
        <fullName evidence="2">YibE/F family protein</fullName>
    </submittedName>
</protein>